<evidence type="ECO:0000259" key="2">
    <source>
        <dbReference type="Pfam" id="PF07715"/>
    </source>
</evidence>
<sequence>MKQKLRLGDSYALIRYISLLAITITMCAEARSQRPEPSGPVLSGIVVDTAGLPIAGATITTKGTSDKTISAANGRFTFYSKVPSGTLMVSYLGHRTADEKFGEGNIGPFHIVLIPNENMLDEVEVSTGYQKLSPERSTGSFVHVDNELLNRSFSSDLLSRLEGVTNGLLFNRSTSGTPVALSVRGPSTIHADGQPLIILDNFEYNGDLRNINPNDIASVTVLKDAGASSIWGAKAGNGVIVITSKNGRYNAAPRVTVGTNVSTTAKPDLFSQMQVSSGDFIDLELFLFNRGYYNNTLTNNSKPAVSPLVWLLAQRRAGLLSSQDSAGMIDALRGLDVRNDISNYLDRTAVAQQYTAAISGGSQHHSYHASAGWDKNLTNKVGNGYDRLTLNFNNTFLLLRDKLEITTGVIYTQAKDEENDPFVPISYPYAQLADAGGRSLPIARYNQGFLDTVGQGRLLDWTYRPLDELRLMDNTVKTTDLKFNVATQYRLTSFLKASLRYQYGRGISNRRDHRSQASFFTRDLINQFSSIASNGQVARSVPLGGILDLRSNEYTAHHLRGQLDVDKAWGIHSVSGIIGGELSDVVTQSAANRFYGYNEERETVGIVDPVNSYTSMVTGRSNIRIPAPQNLAYLTDRFVSYYANASYSYDNRYILSASFRRDASNLFGVATNQKWTPLWSAGLAWKISDERFYGVDWLPSVKLRATYGKSGNIDRNVTAFLTAMAFPVNEYGQPTMTITNPPNPDLKWETITMVNTALDFALLKSHRVTGSVEYYWKIGKDLMGDAEIPSSSGRSTYRGNTAAMAGHGLDLTLNTQNLMGKLRWRTDAMYSYTWNKVTEYLVKPVNLNSYMGGAFLEGKPIRSLFAYRWAGLDPSNGNPRGYIGEDVSADYSALVNSTDLGELLFVGSVVPTHFGSLRNTFDWKSFSFSFNIVYKFGYFFRRNSLDYASLFSGSYQGNPDFVTRWQQPGDEATTDVPSLVYPANTMRDNFYRNSEILAISGSHIRLQDVRLAYHIANRQNGKLPFEGIQVFAMASNLGLLWRSNTYGIDPDSQNISQSHTISGGIRLEF</sequence>
<dbReference type="NCBIfam" id="TIGR04056">
    <property type="entry name" value="OMP_RagA_SusC"/>
    <property type="match status" value="1"/>
</dbReference>
<dbReference type="InterPro" id="IPR012910">
    <property type="entry name" value="Plug_dom"/>
</dbReference>
<dbReference type="InterPro" id="IPR039426">
    <property type="entry name" value="TonB-dep_rcpt-like"/>
</dbReference>
<gene>
    <name evidence="3" type="ORF">SAMN05421740_103472</name>
</gene>
<evidence type="ECO:0000313" key="3">
    <source>
        <dbReference type="EMBL" id="SEL09263.1"/>
    </source>
</evidence>
<dbReference type="InterPro" id="IPR008969">
    <property type="entry name" value="CarboxyPept-like_regulatory"/>
</dbReference>
<dbReference type="Gene3D" id="2.60.40.1120">
    <property type="entry name" value="Carboxypeptidase-like, regulatory domain"/>
    <property type="match status" value="1"/>
</dbReference>
<dbReference type="RefSeq" id="WP_090605016.1">
    <property type="nucleotide sequence ID" value="NZ_FNZR01000003.1"/>
</dbReference>
<dbReference type="PROSITE" id="PS52016">
    <property type="entry name" value="TONB_DEPENDENT_REC_3"/>
    <property type="match status" value="1"/>
</dbReference>
<evidence type="ECO:0000313" key="4">
    <source>
        <dbReference type="Proteomes" id="UP000198916"/>
    </source>
</evidence>
<dbReference type="Proteomes" id="UP000198916">
    <property type="component" value="Unassembled WGS sequence"/>
</dbReference>
<dbReference type="GO" id="GO:0009279">
    <property type="term" value="C:cell outer membrane"/>
    <property type="evidence" value="ECO:0007669"/>
    <property type="project" value="UniProtKB-SubCell"/>
</dbReference>
<dbReference type="STRING" id="332977.SAMN05421740_103472"/>
<dbReference type="Pfam" id="PF13715">
    <property type="entry name" value="CarbopepD_reg_2"/>
    <property type="match status" value="1"/>
</dbReference>
<proteinExistence type="inferred from homology"/>
<dbReference type="EMBL" id="FNZR01000003">
    <property type="protein sequence ID" value="SEL09263.1"/>
    <property type="molecule type" value="Genomic_DNA"/>
</dbReference>
<dbReference type="InterPro" id="IPR037066">
    <property type="entry name" value="Plug_dom_sf"/>
</dbReference>
<dbReference type="InterPro" id="IPR023996">
    <property type="entry name" value="TonB-dep_OMP_SusC/RagA"/>
</dbReference>
<keyword evidence="1" id="KW-1134">Transmembrane beta strand</keyword>
<organism evidence="3 4">
    <name type="scientific">Parapedobacter koreensis</name>
    <dbReference type="NCBI Taxonomy" id="332977"/>
    <lineage>
        <taxon>Bacteria</taxon>
        <taxon>Pseudomonadati</taxon>
        <taxon>Bacteroidota</taxon>
        <taxon>Sphingobacteriia</taxon>
        <taxon>Sphingobacteriales</taxon>
        <taxon>Sphingobacteriaceae</taxon>
        <taxon>Parapedobacter</taxon>
    </lineage>
</organism>
<comment type="subcellular location">
    <subcellularLocation>
        <location evidence="1">Cell outer membrane</location>
        <topology evidence="1">Multi-pass membrane protein</topology>
    </subcellularLocation>
</comment>
<protein>
    <submittedName>
        <fullName evidence="3">TonB-linked outer membrane protein, SusC/RagA family</fullName>
    </submittedName>
</protein>
<reference evidence="4" key="1">
    <citation type="submission" date="2016-10" db="EMBL/GenBank/DDBJ databases">
        <authorList>
            <person name="Varghese N."/>
            <person name="Submissions S."/>
        </authorList>
    </citation>
    <scope>NUCLEOTIDE SEQUENCE [LARGE SCALE GENOMIC DNA]</scope>
    <source>
        <strain evidence="4">Jip14</strain>
    </source>
</reference>
<evidence type="ECO:0000256" key="1">
    <source>
        <dbReference type="PROSITE-ProRule" id="PRU01360"/>
    </source>
</evidence>
<name>A0A1H7MDI5_9SPHI</name>
<keyword evidence="1" id="KW-0812">Transmembrane</keyword>
<dbReference type="Gene3D" id="2.170.130.10">
    <property type="entry name" value="TonB-dependent receptor, plug domain"/>
    <property type="match status" value="1"/>
</dbReference>
<keyword evidence="1" id="KW-0813">Transport</keyword>
<dbReference type="AlphaFoldDB" id="A0A1H7MDI5"/>
<keyword evidence="1" id="KW-0472">Membrane</keyword>
<dbReference type="Pfam" id="PF07715">
    <property type="entry name" value="Plug"/>
    <property type="match status" value="1"/>
</dbReference>
<accession>A0A1H7MDI5</accession>
<feature type="domain" description="TonB-dependent receptor plug" evidence="2">
    <location>
        <begin position="145"/>
        <end position="239"/>
    </location>
</feature>
<dbReference type="SUPFAM" id="SSF56935">
    <property type="entry name" value="Porins"/>
    <property type="match status" value="1"/>
</dbReference>
<comment type="similarity">
    <text evidence="1">Belongs to the TonB-dependent receptor family.</text>
</comment>
<keyword evidence="1" id="KW-0998">Cell outer membrane</keyword>
<keyword evidence="4" id="KW-1185">Reference proteome</keyword>
<dbReference type="OrthoDB" id="9768177at2"/>
<dbReference type="SUPFAM" id="SSF49464">
    <property type="entry name" value="Carboxypeptidase regulatory domain-like"/>
    <property type="match status" value="1"/>
</dbReference>